<proteinExistence type="predicted"/>
<keyword evidence="2" id="KW-0808">Transferase</keyword>
<dbReference type="PANTHER" id="PTHR45947">
    <property type="entry name" value="SULFOQUINOVOSYL TRANSFERASE SQD2"/>
    <property type="match status" value="1"/>
</dbReference>
<reference evidence="2" key="1">
    <citation type="journal article" date="2023" name="Plants (Basel)">
        <title>Genomic Analysis of Leptolyngbya boryana CZ1 Reveals Efficient Carbon Fixation Modules.</title>
        <authorList>
            <person name="Bai X."/>
            <person name="Wang H."/>
            <person name="Cheng W."/>
            <person name="Wang J."/>
            <person name="Ma M."/>
            <person name="Hu H."/>
            <person name="Song Z."/>
            <person name="Ma H."/>
            <person name="Fan Y."/>
            <person name="Du C."/>
            <person name="Xu J."/>
        </authorList>
    </citation>
    <scope>NUCLEOTIDE SEQUENCE</scope>
    <source>
        <strain evidence="2">CZ1</strain>
    </source>
</reference>
<dbReference type="InterPro" id="IPR050194">
    <property type="entry name" value="Glycosyltransferase_grp1"/>
</dbReference>
<dbReference type="EMBL" id="CP130144">
    <property type="protein sequence ID" value="WNZ47797.1"/>
    <property type="molecule type" value="Genomic_DNA"/>
</dbReference>
<dbReference type="Pfam" id="PF13524">
    <property type="entry name" value="Glyco_trans_1_2"/>
    <property type="match status" value="1"/>
</dbReference>
<dbReference type="Gene3D" id="3.40.50.2000">
    <property type="entry name" value="Glycogen Phosphorylase B"/>
    <property type="match status" value="1"/>
</dbReference>
<feature type="domain" description="Spore protein YkvP/CgeB glycosyl transferase-like" evidence="1">
    <location>
        <begin position="15"/>
        <end position="99"/>
    </location>
</feature>
<reference evidence="2" key="2">
    <citation type="submission" date="2023-07" db="EMBL/GenBank/DDBJ databases">
        <authorList>
            <person name="Bai X.-H."/>
            <person name="Wang H.-H."/>
            <person name="Wang J."/>
            <person name="Ma M.-Y."/>
            <person name="Hu H.-H."/>
            <person name="Song Z.-L."/>
            <person name="Ma H.-G."/>
            <person name="Fan Y."/>
            <person name="Du C.-Y."/>
            <person name="Xu J.-C."/>
        </authorList>
    </citation>
    <scope>NUCLEOTIDE SEQUENCE</scope>
    <source>
        <strain evidence="2">CZ1</strain>
    </source>
</reference>
<organism evidence="2">
    <name type="scientific">Leptolyngbya boryana CZ1</name>
    <dbReference type="NCBI Taxonomy" id="3060204"/>
    <lineage>
        <taxon>Bacteria</taxon>
        <taxon>Bacillati</taxon>
        <taxon>Cyanobacteriota</taxon>
        <taxon>Cyanophyceae</taxon>
        <taxon>Leptolyngbyales</taxon>
        <taxon>Leptolyngbyaceae</taxon>
        <taxon>Leptolyngbya group</taxon>
        <taxon>Leptolyngbya</taxon>
    </lineage>
</organism>
<evidence type="ECO:0000313" key="2">
    <source>
        <dbReference type="EMBL" id="WNZ47797.1"/>
    </source>
</evidence>
<accession>A0AA97ARV1</accession>
<protein>
    <submittedName>
        <fullName evidence="2">Glycosyltransferase</fullName>
        <ecNumber evidence="2">2.4.-.-</ecNumber>
    </submittedName>
</protein>
<dbReference type="EC" id="2.4.-.-" evidence="2"/>
<keyword evidence="2" id="KW-0328">Glycosyltransferase</keyword>
<dbReference type="AlphaFoldDB" id="A0AA97ARV1"/>
<dbReference type="InterPro" id="IPR055259">
    <property type="entry name" value="YkvP/CgeB_Glyco_trans-like"/>
</dbReference>
<dbReference type="GO" id="GO:0016757">
    <property type="term" value="F:glycosyltransferase activity"/>
    <property type="evidence" value="ECO:0007669"/>
    <property type="project" value="UniProtKB-KW"/>
</dbReference>
<sequence>MQVAVAPYPDYPDFYFSPLKVYEYMAAGLPVVASRIGEIQTLIQSDVNGLLYEPGNQVQLAQQFAELYQSPSLRLQLGQRARATVLREHTWERVAQQIVGFMQQTVSTLEVA</sequence>
<dbReference type="SUPFAM" id="SSF53756">
    <property type="entry name" value="UDP-Glycosyltransferase/glycogen phosphorylase"/>
    <property type="match status" value="1"/>
</dbReference>
<dbReference type="PANTHER" id="PTHR45947:SF3">
    <property type="entry name" value="SULFOQUINOVOSYL TRANSFERASE SQD2"/>
    <property type="match status" value="1"/>
</dbReference>
<gene>
    <name evidence="2" type="ORF">Q2T42_08115</name>
</gene>
<name>A0AA97ARV1_LEPBY</name>
<evidence type="ECO:0000259" key="1">
    <source>
        <dbReference type="Pfam" id="PF13524"/>
    </source>
</evidence>